<dbReference type="GO" id="GO:0070475">
    <property type="term" value="P:rRNA base methylation"/>
    <property type="evidence" value="ECO:0007669"/>
    <property type="project" value="TreeGrafter"/>
</dbReference>
<evidence type="ECO:0000259" key="12">
    <source>
        <dbReference type="Pfam" id="PF20260"/>
    </source>
</evidence>
<comment type="similarity">
    <text evidence="2 10">Belongs to the RNA methyltransferase RsmE family.</text>
</comment>
<evidence type="ECO:0000313" key="13">
    <source>
        <dbReference type="EMBL" id="HGG92036.1"/>
    </source>
</evidence>
<organism evidence="13">
    <name type="scientific">Fundidesulfovibrio putealis</name>
    <dbReference type="NCBI Taxonomy" id="270496"/>
    <lineage>
        <taxon>Bacteria</taxon>
        <taxon>Pseudomonadati</taxon>
        <taxon>Thermodesulfobacteriota</taxon>
        <taxon>Desulfovibrionia</taxon>
        <taxon>Desulfovibrionales</taxon>
        <taxon>Desulfovibrionaceae</taxon>
        <taxon>Fundidesulfovibrio</taxon>
    </lineage>
</organism>
<dbReference type="EC" id="2.1.1.193" evidence="10"/>
<evidence type="ECO:0000256" key="9">
    <source>
        <dbReference type="ARBA" id="ARBA00047944"/>
    </source>
</evidence>
<comment type="catalytic activity">
    <reaction evidence="9 10">
        <text>uridine(1498) in 16S rRNA + S-adenosyl-L-methionine = N(3)-methyluridine(1498) in 16S rRNA + S-adenosyl-L-homocysteine + H(+)</text>
        <dbReference type="Rhea" id="RHEA:42920"/>
        <dbReference type="Rhea" id="RHEA-COMP:10283"/>
        <dbReference type="Rhea" id="RHEA-COMP:10284"/>
        <dbReference type="ChEBI" id="CHEBI:15378"/>
        <dbReference type="ChEBI" id="CHEBI:57856"/>
        <dbReference type="ChEBI" id="CHEBI:59789"/>
        <dbReference type="ChEBI" id="CHEBI:65315"/>
        <dbReference type="ChEBI" id="CHEBI:74502"/>
        <dbReference type="EC" id="2.1.1.193"/>
    </reaction>
</comment>
<dbReference type="SUPFAM" id="SSF88697">
    <property type="entry name" value="PUA domain-like"/>
    <property type="match status" value="1"/>
</dbReference>
<evidence type="ECO:0000259" key="11">
    <source>
        <dbReference type="Pfam" id="PF04452"/>
    </source>
</evidence>
<evidence type="ECO:0000256" key="6">
    <source>
        <dbReference type="ARBA" id="ARBA00022679"/>
    </source>
</evidence>
<dbReference type="InterPro" id="IPR046887">
    <property type="entry name" value="RsmE_PUA-like"/>
</dbReference>
<evidence type="ECO:0000256" key="3">
    <source>
        <dbReference type="ARBA" id="ARBA00022490"/>
    </source>
</evidence>
<accession>A0A7C4AGD7</accession>
<dbReference type="GO" id="GO:0070042">
    <property type="term" value="F:rRNA (uridine-N3-)-methyltransferase activity"/>
    <property type="evidence" value="ECO:0007669"/>
    <property type="project" value="TreeGrafter"/>
</dbReference>
<sequence>MGRLDSFYIAPEHWREPFTLDAEESRHASKVLRLSAGAVVRCFDGQGREGTFRVESVKGAVALTSLELTQSPHPASRTWLALGWNKSARRGWLLEKAVELGAAGILFWDARRSQGDMPGEPKPAWLAQMVAGAKQSHNPFLPRIEMVPGGAQGLARRCAAMSGRWLLWESPELKRGLTLKELSAPGEHVFVLGPEGGLTGQEAGLFQDQGFVPASLGPRPLRWETAALLCLGLALWAGDVPATCCNT</sequence>
<dbReference type="InterPro" id="IPR029028">
    <property type="entry name" value="Alpha/beta_knot_MTases"/>
</dbReference>
<keyword evidence="5 10" id="KW-0489">Methyltransferase</keyword>
<dbReference type="Pfam" id="PF20260">
    <property type="entry name" value="PUA_4"/>
    <property type="match status" value="1"/>
</dbReference>
<evidence type="ECO:0000256" key="7">
    <source>
        <dbReference type="ARBA" id="ARBA00022691"/>
    </source>
</evidence>
<feature type="domain" description="Ribosomal RNA small subunit methyltransferase E methyltransferase" evidence="11">
    <location>
        <begin position="77"/>
        <end position="233"/>
    </location>
</feature>
<dbReference type="InterPro" id="IPR046886">
    <property type="entry name" value="RsmE_MTase_dom"/>
</dbReference>
<dbReference type="NCBIfam" id="NF008703">
    <property type="entry name" value="PRK11713.6-2"/>
    <property type="match status" value="1"/>
</dbReference>
<dbReference type="InterPro" id="IPR006700">
    <property type="entry name" value="RsmE"/>
</dbReference>
<dbReference type="InterPro" id="IPR015947">
    <property type="entry name" value="PUA-like_sf"/>
</dbReference>
<dbReference type="AlphaFoldDB" id="A0A7C4AGD7"/>
<dbReference type="InterPro" id="IPR029026">
    <property type="entry name" value="tRNA_m1G_MTases_N"/>
</dbReference>
<feature type="domain" description="Ribosomal RNA small subunit methyltransferase E PUA-like" evidence="12">
    <location>
        <begin position="20"/>
        <end position="57"/>
    </location>
</feature>
<dbReference type="CDD" id="cd18084">
    <property type="entry name" value="RsmE-like"/>
    <property type="match status" value="1"/>
</dbReference>
<dbReference type="Gene3D" id="3.40.1280.10">
    <property type="match status" value="1"/>
</dbReference>
<evidence type="ECO:0000256" key="5">
    <source>
        <dbReference type="ARBA" id="ARBA00022603"/>
    </source>
</evidence>
<dbReference type="PANTHER" id="PTHR30027">
    <property type="entry name" value="RIBOSOMAL RNA SMALL SUBUNIT METHYLTRANSFERASE E"/>
    <property type="match status" value="1"/>
</dbReference>
<comment type="subcellular location">
    <subcellularLocation>
        <location evidence="1 10">Cytoplasm</location>
    </subcellularLocation>
</comment>
<comment type="function">
    <text evidence="8 10">Specifically methylates the N3 position of the uracil ring of uridine 1498 (m3U1498) in 16S rRNA. Acts on the fully assembled 30S ribosomal subunit.</text>
</comment>
<dbReference type="PANTHER" id="PTHR30027:SF3">
    <property type="entry name" value="16S RRNA (URACIL(1498)-N(3))-METHYLTRANSFERASE"/>
    <property type="match status" value="1"/>
</dbReference>
<keyword evidence="7 10" id="KW-0949">S-adenosyl-L-methionine</keyword>
<dbReference type="SUPFAM" id="SSF75217">
    <property type="entry name" value="alpha/beta knot"/>
    <property type="match status" value="1"/>
</dbReference>
<evidence type="ECO:0000256" key="4">
    <source>
        <dbReference type="ARBA" id="ARBA00022552"/>
    </source>
</evidence>
<evidence type="ECO:0000256" key="8">
    <source>
        <dbReference type="ARBA" id="ARBA00025699"/>
    </source>
</evidence>
<keyword evidence="3 10" id="KW-0963">Cytoplasm</keyword>
<dbReference type="PIRSF" id="PIRSF015601">
    <property type="entry name" value="MTase_slr0722"/>
    <property type="match status" value="1"/>
</dbReference>
<evidence type="ECO:0000256" key="10">
    <source>
        <dbReference type="PIRNR" id="PIRNR015601"/>
    </source>
</evidence>
<keyword evidence="4 10" id="KW-0698">rRNA processing</keyword>
<evidence type="ECO:0000256" key="1">
    <source>
        <dbReference type="ARBA" id="ARBA00004496"/>
    </source>
</evidence>
<protein>
    <recommendedName>
        <fullName evidence="10">Ribosomal RNA small subunit methyltransferase E</fullName>
        <ecNumber evidence="10">2.1.1.193</ecNumber>
    </recommendedName>
</protein>
<gene>
    <name evidence="13" type="ORF">ENR59_03695</name>
</gene>
<dbReference type="NCBIfam" id="TIGR00046">
    <property type="entry name" value="RsmE family RNA methyltransferase"/>
    <property type="match status" value="1"/>
</dbReference>
<keyword evidence="6 10" id="KW-0808">Transferase</keyword>
<dbReference type="Pfam" id="PF04452">
    <property type="entry name" value="Methyltrans_RNA"/>
    <property type="match status" value="1"/>
</dbReference>
<dbReference type="EMBL" id="DSRP01000258">
    <property type="protein sequence ID" value="HGG92036.1"/>
    <property type="molecule type" value="Genomic_DNA"/>
</dbReference>
<dbReference type="GO" id="GO:0005737">
    <property type="term" value="C:cytoplasm"/>
    <property type="evidence" value="ECO:0007669"/>
    <property type="project" value="UniProtKB-SubCell"/>
</dbReference>
<evidence type="ECO:0000256" key="2">
    <source>
        <dbReference type="ARBA" id="ARBA00005528"/>
    </source>
</evidence>
<comment type="caution">
    <text evidence="13">The sequence shown here is derived from an EMBL/GenBank/DDBJ whole genome shotgun (WGS) entry which is preliminary data.</text>
</comment>
<proteinExistence type="inferred from homology"/>
<reference evidence="13" key="1">
    <citation type="journal article" date="2020" name="mSystems">
        <title>Genome- and Community-Level Interaction Insights into Carbon Utilization and Element Cycling Functions of Hydrothermarchaeota in Hydrothermal Sediment.</title>
        <authorList>
            <person name="Zhou Z."/>
            <person name="Liu Y."/>
            <person name="Xu W."/>
            <person name="Pan J."/>
            <person name="Luo Z.H."/>
            <person name="Li M."/>
        </authorList>
    </citation>
    <scope>NUCLEOTIDE SEQUENCE [LARGE SCALE GENOMIC DNA]</scope>
    <source>
        <strain evidence="13">SpSt-413</strain>
    </source>
</reference>
<name>A0A7C4AGD7_9BACT</name>